<evidence type="ECO:0000313" key="4">
    <source>
        <dbReference type="Proteomes" id="UP000298416"/>
    </source>
</evidence>
<keyword evidence="4" id="KW-1185">Reference proteome</keyword>
<proteinExistence type="predicted"/>
<keyword evidence="1" id="KW-0611">Plant defense</keyword>
<name>A0A8X8WBX1_SALSN</name>
<dbReference type="Proteomes" id="UP000298416">
    <property type="component" value="Unassembled WGS sequence"/>
</dbReference>
<protein>
    <recommendedName>
        <fullName evidence="2">Disease resistance protein At4g27190-like leucine-rich repeats domain-containing protein</fullName>
    </recommendedName>
</protein>
<dbReference type="EMBL" id="PNBA02000018">
    <property type="protein sequence ID" value="KAG6392122.1"/>
    <property type="molecule type" value="Genomic_DNA"/>
</dbReference>
<dbReference type="PANTHER" id="PTHR36766:SF40">
    <property type="entry name" value="DISEASE RESISTANCE PROTEIN RGA3"/>
    <property type="match status" value="1"/>
</dbReference>
<dbReference type="GO" id="GO:0006952">
    <property type="term" value="P:defense response"/>
    <property type="evidence" value="ECO:0007669"/>
    <property type="project" value="UniProtKB-KW"/>
</dbReference>
<accession>A0A8X8WBX1</accession>
<gene>
    <name evidence="3" type="ORF">SASPL_146332</name>
</gene>
<reference evidence="3" key="1">
    <citation type="submission" date="2018-01" db="EMBL/GenBank/DDBJ databases">
        <authorList>
            <person name="Mao J.F."/>
        </authorList>
    </citation>
    <scope>NUCLEOTIDE SEQUENCE</scope>
    <source>
        <strain evidence="3">Huo1</strain>
        <tissue evidence="3">Leaf</tissue>
    </source>
</reference>
<dbReference type="AlphaFoldDB" id="A0A8X8WBX1"/>
<comment type="caution">
    <text evidence="3">The sequence shown here is derived from an EMBL/GenBank/DDBJ whole genome shotgun (WGS) entry which is preliminary data.</text>
</comment>
<evidence type="ECO:0000313" key="3">
    <source>
        <dbReference type="EMBL" id="KAG6392122.1"/>
    </source>
</evidence>
<dbReference type="PANTHER" id="PTHR36766">
    <property type="entry name" value="PLANT BROAD-SPECTRUM MILDEW RESISTANCE PROTEIN RPW8"/>
    <property type="match status" value="1"/>
</dbReference>
<feature type="domain" description="Disease resistance protein At4g27190-like leucine-rich repeats" evidence="2">
    <location>
        <begin position="47"/>
        <end position="138"/>
    </location>
</feature>
<sequence length="257" mass="29058">MDHALNVRQSRHSAKAFSSVFSPLDPFALFPARAAPPAYWLFYSNPNLSKLTIKRCSNLREIPDGLGTLNSLKELRIKDCPNLKRIGDLGVQQSQESLRSLTTLRINKCEALLSLPCEMLGSSLKRLWLEDLSSLDNLTEIIARLPKSPRLTYLRITELEIEGCPEISVEEASDAADSQWPNISHIPNISIDGRRIGESKQKERFVFEFELLLESEEVKECVPINLLQLDVNILQIQTAVESPLSSKQRQLDSYARQ</sequence>
<dbReference type="Pfam" id="PF23247">
    <property type="entry name" value="LRR_RPS2"/>
    <property type="match status" value="1"/>
</dbReference>
<dbReference type="Gene3D" id="3.80.10.10">
    <property type="entry name" value="Ribonuclease Inhibitor"/>
    <property type="match status" value="1"/>
</dbReference>
<dbReference type="InterPro" id="IPR057135">
    <property type="entry name" value="At4g27190-like_LRR"/>
</dbReference>
<evidence type="ECO:0000259" key="2">
    <source>
        <dbReference type="Pfam" id="PF23247"/>
    </source>
</evidence>
<dbReference type="SUPFAM" id="SSF52047">
    <property type="entry name" value="RNI-like"/>
    <property type="match status" value="1"/>
</dbReference>
<evidence type="ECO:0000256" key="1">
    <source>
        <dbReference type="ARBA" id="ARBA00022821"/>
    </source>
</evidence>
<organism evidence="3">
    <name type="scientific">Salvia splendens</name>
    <name type="common">Scarlet sage</name>
    <dbReference type="NCBI Taxonomy" id="180675"/>
    <lineage>
        <taxon>Eukaryota</taxon>
        <taxon>Viridiplantae</taxon>
        <taxon>Streptophyta</taxon>
        <taxon>Embryophyta</taxon>
        <taxon>Tracheophyta</taxon>
        <taxon>Spermatophyta</taxon>
        <taxon>Magnoliopsida</taxon>
        <taxon>eudicotyledons</taxon>
        <taxon>Gunneridae</taxon>
        <taxon>Pentapetalae</taxon>
        <taxon>asterids</taxon>
        <taxon>lamiids</taxon>
        <taxon>Lamiales</taxon>
        <taxon>Lamiaceae</taxon>
        <taxon>Nepetoideae</taxon>
        <taxon>Mentheae</taxon>
        <taxon>Salviinae</taxon>
        <taxon>Salvia</taxon>
        <taxon>Salvia subgen. Calosphace</taxon>
        <taxon>core Calosphace</taxon>
    </lineage>
</organism>
<reference evidence="3" key="2">
    <citation type="submission" date="2020-08" db="EMBL/GenBank/DDBJ databases">
        <title>Plant Genome Project.</title>
        <authorList>
            <person name="Zhang R.-G."/>
        </authorList>
    </citation>
    <scope>NUCLEOTIDE SEQUENCE</scope>
    <source>
        <strain evidence="3">Huo1</strain>
        <tissue evidence="3">Leaf</tissue>
    </source>
</reference>
<dbReference type="InterPro" id="IPR032675">
    <property type="entry name" value="LRR_dom_sf"/>
</dbReference>